<organism evidence="7">
    <name type="scientific">Pseudopedinella elastica</name>
    <dbReference type="NCBI Taxonomy" id="35684"/>
    <lineage>
        <taxon>Eukaryota</taxon>
        <taxon>Sar</taxon>
        <taxon>Stramenopiles</taxon>
        <taxon>Ochrophyta</taxon>
        <taxon>Dictyochophyceae</taxon>
        <taxon>Pedinellales</taxon>
        <taxon>Pseudopedinella</taxon>
    </lineage>
</organism>
<keyword evidence="2 5" id="KW-0689">Ribosomal protein</keyword>
<dbReference type="HAMAP" id="MF_01366">
    <property type="entry name" value="Ribosomal_uL13"/>
    <property type="match status" value="1"/>
</dbReference>
<dbReference type="Pfam" id="PF00572">
    <property type="entry name" value="Ribosomal_L13"/>
    <property type="match status" value="1"/>
</dbReference>
<gene>
    <name evidence="5 7" type="primary">rpl13</name>
</gene>
<dbReference type="Gene3D" id="3.90.1180.10">
    <property type="entry name" value="Ribosomal protein L13"/>
    <property type="match status" value="1"/>
</dbReference>
<evidence type="ECO:0000256" key="2">
    <source>
        <dbReference type="ARBA" id="ARBA00022980"/>
    </source>
</evidence>
<dbReference type="SUPFAM" id="SSF52161">
    <property type="entry name" value="Ribosomal protein L13"/>
    <property type="match status" value="1"/>
</dbReference>
<comment type="subcellular location">
    <subcellularLocation>
        <location evidence="5">Plastid</location>
        <location evidence="5">Chloroplast</location>
    </subcellularLocation>
</comment>
<evidence type="ECO:0000256" key="3">
    <source>
        <dbReference type="ARBA" id="ARBA00023274"/>
    </source>
</evidence>
<dbReference type="EMBL" id="MK518353">
    <property type="protein sequence ID" value="QDR24711.1"/>
    <property type="molecule type" value="Genomic_DNA"/>
</dbReference>
<proteinExistence type="inferred from homology"/>
<accession>A0A516ZAH7</accession>
<dbReference type="GO" id="GO:0017148">
    <property type="term" value="P:negative regulation of translation"/>
    <property type="evidence" value="ECO:0007669"/>
    <property type="project" value="TreeGrafter"/>
</dbReference>
<dbReference type="RefSeq" id="YP_009684625.1">
    <property type="nucleotide sequence ID" value="NC_044408.1"/>
</dbReference>
<dbReference type="GO" id="GO:0006412">
    <property type="term" value="P:translation"/>
    <property type="evidence" value="ECO:0007669"/>
    <property type="project" value="UniProtKB-UniRule"/>
</dbReference>
<dbReference type="PROSITE" id="PS00783">
    <property type="entry name" value="RIBOSOMAL_L13"/>
    <property type="match status" value="1"/>
</dbReference>
<keyword evidence="3 5" id="KW-0687">Ribonucleoprotein</keyword>
<dbReference type="GO" id="GO:0022625">
    <property type="term" value="C:cytosolic large ribosomal subunit"/>
    <property type="evidence" value="ECO:0007669"/>
    <property type="project" value="TreeGrafter"/>
</dbReference>
<dbReference type="PANTHER" id="PTHR11545:SF2">
    <property type="entry name" value="LARGE RIBOSOMAL SUBUNIT PROTEIN UL13M"/>
    <property type="match status" value="1"/>
</dbReference>
<dbReference type="GO" id="GO:0009507">
    <property type="term" value="C:chloroplast"/>
    <property type="evidence" value="ECO:0007669"/>
    <property type="project" value="UniProtKB-SubCell"/>
</dbReference>
<dbReference type="AlphaFoldDB" id="A0A516ZAH7"/>
<evidence type="ECO:0000256" key="5">
    <source>
        <dbReference type="HAMAP-Rule" id="MF_01366"/>
    </source>
</evidence>
<dbReference type="GeneID" id="41657628"/>
<dbReference type="InterPro" id="IPR005823">
    <property type="entry name" value="Ribosomal_uL13_bac-type"/>
</dbReference>
<evidence type="ECO:0000256" key="6">
    <source>
        <dbReference type="RuleBase" id="RU003877"/>
    </source>
</evidence>
<comment type="similarity">
    <text evidence="1 5 6">Belongs to the universal ribosomal protein uL13 family.</text>
</comment>
<comment type="subunit">
    <text evidence="5">Part of the 50S ribosomal subunit.</text>
</comment>
<dbReference type="PIRSF" id="PIRSF002181">
    <property type="entry name" value="Ribosomal_L13"/>
    <property type="match status" value="1"/>
</dbReference>
<dbReference type="CDD" id="cd00392">
    <property type="entry name" value="Ribosomal_L13"/>
    <property type="match status" value="1"/>
</dbReference>
<evidence type="ECO:0000256" key="1">
    <source>
        <dbReference type="ARBA" id="ARBA00006227"/>
    </source>
</evidence>
<dbReference type="GO" id="GO:0003729">
    <property type="term" value="F:mRNA binding"/>
    <property type="evidence" value="ECO:0007669"/>
    <property type="project" value="TreeGrafter"/>
</dbReference>
<reference evidence="7" key="1">
    <citation type="journal article" date="2019" name="J. Phycol.">
        <title>Dictyochophyceae plastid genomes reveal unusual variability of their organization.</title>
        <authorList>
            <person name="Han K.Y."/>
            <person name="Maciszewski K."/>
            <person name="Graf L."/>
            <person name="Yang J.H."/>
            <person name="Andersen R.A."/>
            <person name="Karnkowska A."/>
            <person name="Yoon H.S."/>
        </authorList>
    </citation>
    <scope>NUCLEOTIDE SEQUENCE</scope>
</reference>
<dbReference type="FunFam" id="3.90.1180.10:FF:000001">
    <property type="entry name" value="50S ribosomal protein L13"/>
    <property type="match status" value="1"/>
</dbReference>
<sequence length="143" mass="16488">MKDTFIPSKNFINKKWYLIDAENQTLGRLATKISRVLIGKEKAMYTPFLDTGDYIIVINAEKISLSGKKEKQKIYRNHSGRPGGMRTETLEKLRERRPEKIIEHAVKGMLPKGPLGRKLYTNLKVYKGEQHPHDAQTPELLKL</sequence>
<dbReference type="PANTHER" id="PTHR11545">
    <property type="entry name" value="RIBOSOMAL PROTEIN L13"/>
    <property type="match status" value="1"/>
</dbReference>
<evidence type="ECO:0000313" key="7">
    <source>
        <dbReference type="EMBL" id="QDR24711.1"/>
    </source>
</evidence>
<evidence type="ECO:0000256" key="4">
    <source>
        <dbReference type="ARBA" id="ARBA00068945"/>
    </source>
</evidence>
<keyword evidence="7" id="KW-0934">Plastid</keyword>
<geneLocation type="chloroplast" evidence="7"/>
<keyword evidence="7" id="KW-0150">Chloroplast</keyword>
<protein>
    <recommendedName>
        <fullName evidence="4 5">Large ribosomal subunit protein uL13c</fullName>
    </recommendedName>
</protein>
<dbReference type="GO" id="GO:0003735">
    <property type="term" value="F:structural constituent of ribosome"/>
    <property type="evidence" value="ECO:0007669"/>
    <property type="project" value="InterPro"/>
</dbReference>
<name>A0A516ZAH7_9STRA</name>
<dbReference type="InterPro" id="IPR023563">
    <property type="entry name" value="Ribosomal_uL13_CS"/>
</dbReference>
<dbReference type="InterPro" id="IPR005822">
    <property type="entry name" value="Ribosomal_uL13"/>
</dbReference>
<dbReference type="NCBIfam" id="TIGR01066">
    <property type="entry name" value="rplM_bact"/>
    <property type="match status" value="1"/>
</dbReference>
<dbReference type="InterPro" id="IPR036899">
    <property type="entry name" value="Ribosomal_uL13_sf"/>
</dbReference>